<protein>
    <submittedName>
        <fullName evidence="1">Uncharacterized protein</fullName>
    </submittedName>
</protein>
<evidence type="ECO:0000313" key="1">
    <source>
        <dbReference type="EMBL" id="SDQ52775.1"/>
    </source>
</evidence>
<sequence length="102" mass="11219">MPSFRAQLNITGLHPGHVPEQVMEAAVDAIGSAHVVEANQLDVVAGVPRITVRFTVEPNAYDAENRQALQAAANMRHAVEQVAITERLAVLRRSRGKWQTLR</sequence>
<dbReference type="EMBL" id="FNKH01000002">
    <property type="protein sequence ID" value="SDQ52775.1"/>
    <property type="molecule type" value="Genomic_DNA"/>
</dbReference>
<proteinExistence type="predicted"/>
<keyword evidence="2" id="KW-1185">Reference proteome</keyword>
<gene>
    <name evidence="1" type="ORF">SAMN04489742_1469</name>
</gene>
<accession>A0A1H1BL95</accession>
<dbReference type="Proteomes" id="UP000181917">
    <property type="component" value="Unassembled WGS sequence"/>
</dbReference>
<evidence type="ECO:0000313" key="2">
    <source>
        <dbReference type="Proteomes" id="UP000181917"/>
    </source>
</evidence>
<dbReference type="AlphaFoldDB" id="A0A1H1BL95"/>
<dbReference type="RefSeq" id="WP_074699854.1">
    <property type="nucleotide sequence ID" value="NZ_CP018863.1"/>
</dbReference>
<reference evidence="1 2" key="1">
    <citation type="submission" date="2016-10" db="EMBL/GenBank/DDBJ databases">
        <authorList>
            <person name="de Groot N.N."/>
        </authorList>
    </citation>
    <scope>NUCLEOTIDE SEQUENCE [LARGE SCALE GENOMIC DNA]</scope>
    <source>
        <strain evidence="1 2">DSM 20117</strain>
    </source>
</reference>
<name>A0A1H1BL95_9MICC</name>
<dbReference type="KEGG" id="acry:AC20117_10015"/>
<organism evidence="1 2">
    <name type="scientific">Crystallibacter crystallopoietes</name>
    <dbReference type="NCBI Taxonomy" id="37928"/>
    <lineage>
        <taxon>Bacteria</taxon>
        <taxon>Bacillati</taxon>
        <taxon>Actinomycetota</taxon>
        <taxon>Actinomycetes</taxon>
        <taxon>Micrococcales</taxon>
        <taxon>Micrococcaceae</taxon>
        <taxon>Crystallibacter</taxon>
    </lineage>
</organism>
<dbReference type="STRING" id="37928.SAMN04489742_1469"/>
<dbReference type="OrthoDB" id="5149446at2"/>